<feature type="signal peptide" evidence="1">
    <location>
        <begin position="1"/>
        <end position="19"/>
    </location>
</feature>
<sequence>MKAIIRIAVAAMLVTSASAQDSPHRKELKRGDLTGTNMEIVTSVSELKPGDVSTLHIHHGDESYYFLEGGTIELPDGKQMVVPTGAVGLNVRDAPHGAYKVVGDKTIKLLTVHVVDKGKPLYDTPK</sequence>
<comment type="caution">
    <text evidence="2">The sequence shown here is derived from an EMBL/GenBank/DDBJ whole genome shotgun (WGS) entry which is preliminary data.</text>
</comment>
<reference evidence="2 3" key="1">
    <citation type="submission" date="2019-06" db="EMBL/GenBank/DDBJ databases">
        <title>Genomic Encyclopedia of Type Strains, Phase IV (KMG-V): Genome sequencing to study the core and pangenomes of soil and plant-associated prokaryotes.</title>
        <authorList>
            <person name="Whitman W."/>
        </authorList>
    </citation>
    <scope>NUCLEOTIDE SEQUENCE [LARGE SCALE GENOMIC DNA]</scope>
    <source>
        <strain evidence="2 3">BR 10355</strain>
    </source>
</reference>
<dbReference type="SUPFAM" id="SSF51182">
    <property type="entry name" value="RmlC-like cupins"/>
    <property type="match status" value="1"/>
</dbReference>
<name>A0A560M0T2_9BRAD</name>
<proteinExistence type="predicted"/>
<evidence type="ECO:0000256" key="1">
    <source>
        <dbReference type="SAM" id="SignalP"/>
    </source>
</evidence>
<protein>
    <recommendedName>
        <fullName evidence="4">Cupin 2 conserved barrel domain-containing protein</fullName>
    </recommendedName>
</protein>
<dbReference type="Proteomes" id="UP000321304">
    <property type="component" value="Unassembled WGS sequence"/>
</dbReference>
<keyword evidence="3" id="KW-1185">Reference proteome</keyword>
<evidence type="ECO:0008006" key="4">
    <source>
        <dbReference type="Google" id="ProtNLM"/>
    </source>
</evidence>
<gene>
    <name evidence="2" type="ORF">FBZ93_104546</name>
</gene>
<keyword evidence="1" id="KW-0732">Signal</keyword>
<organism evidence="2 3">
    <name type="scientific">Bradyrhizobium macuxiense</name>
    <dbReference type="NCBI Taxonomy" id="1755647"/>
    <lineage>
        <taxon>Bacteria</taxon>
        <taxon>Pseudomonadati</taxon>
        <taxon>Pseudomonadota</taxon>
        <taxon>Alphaproteobacteria</taxon>
        <taxon>Hyphomicrobiales</taxon>
        <taxon>Nitrobacteraceae</taxon>
        <taxon>Bradyrhizobium</taxon>
    </lineage>
</organism>
<dbReference type="InterPro" id="IPR014710">
    <property type="entry name" value="RmlC-like_jellyroll"/>
</dbReference>
<dbReference type="InterPro" id="IPR011051">
    <property type="entry name" value="RmlC_Cupin_sf"/>
</dbReference>
<accession>A0A560M0T2</accession>
<dbReference type="RefSeq" id="WP_246667467.1">
    <property type="nucleotide sequence ID" value="NZ_VITY01000004.1"/>
</dbReference>
<feature type="chain" id="PRO_5021882365" description="Cupin 2 conserved barrel domain-containing protein" evidence="1">
    <location>
        <begin position="20"/>
        <end position="126"/>
    </location>
</feature>
<dbReference type="EMBL" id="VITY01000004">
    <property type="protein sequence ID" value="TWC01267.1"/>
    <property type="molecule type" value="Genomic_DNA"/>
</dbReference>
<evidence type="ECO:0000313" key="3">
    <source>
        <dbReference type="Proteomes" id="UP000321304"/>
    </source>
</evidence>
<evidence type="ECO:0000313" key="2">
    <source>
        <dbReference type="EMBL" id="TWC01267.1"/>
    </source>
</evidence>
<dbReference type="Gene3D" id="2.60.120.10">
    <property type="entry name" value="Jelly Rolls"/>
    <property type="match status" value="1"/>
</dbReference>
<dbReference type="AlphaFoldDB" id="A0A560M0T2"/>